<proteinExistence type="inferred from homology"/>
<dbReference type="GO" id="GO:0016020">
    <property type="term" value="C:membrane"/>
    <property type="evidence" value="ECO:0007669"/>
    <property type="project" value="UniProtKB-SubCell"/>
</dbReference>
<dbReference type="InterPro" id="IPR001958">
    <property type="entry name" value="Tet-R_TetA/multi-R_MdtG-like"/>
</dbReference>
<reference evidence="8 9" key="1">
    <citation type="journal article" date="2013" name="Science">
        <title>Genomic diversity and evolution of the head crest in the rock pigeon.</title>
        <authorList>
            <person name="Shapiro M.D."/>
            <person name="Kronenberg Z."/>
            <person name="Li C."/>
            <person name="Domyan E.T."/>
            <person name="Pan H."/>
            <person name="Campbell M."/>
            <person name="Tan H."/>
            <person name="Huff C.D."/>
            <person name="Hu H."/>
            <person name="Vickrey A.I."/>
            <person name="Nielsen S.C."/>
            <person name="Stringham S.A."/>
            <person name="Hu H."/>
            <person name="Willerslev E."/>
            <person name="Gilbert M.T."/>
            <person name="Yandell M."/>
            <person name="Zhang G."/>
            <person name="Wang J."/>
        </authorList>
    </citation>
    <scope>NUCLEOTIDE SEQUENCE [LARGE SCALE GENOMIC DNA]</scope>
    <source>
        <tissue evidence="8">Blood</tissue>
    </source>
</reference>
<evidence type="ECO:0000256" key="1">
    <source>
        <dbReference type="ARBA" id="ARBA00004141"/>
    </source>
</evidence>
<comment type="caution">
    <text evidence="8">The sequence shown here is derived from an EMBL/GenBank/DDBJ whole genome shotgun (WGS) entry which is preliminary data.</text>
</comment>
<dbReference type="SUPFAM" id="SSF103473">
    <property type="entry name" value="MFS general substrate transporter"/>
    <property type="match status" value="1"/>
</dbReference>
<feature type="non-terminal residue" evidence="8">
    <location>
        <position position="379"/>
    </location>
</feature>
<dbReference type="InterPro" id="IPR036259">
    <property type="entry name" value="MFS_trans_sf"/>
</dbReference>
<dbReference type="EMBL" id="AKCR02000293">
    <property type="protein sequence ID" value="PKK17591.1"/>
    <property type="molecule type" value="Genomic_DNA"/>
</dbReference>
<keyword evidence="9" id="KW-1185">Reference proteome</keyword>
<comment type="similarity">
    <text evidence="2">Belongs to the major facilitator superfamily.</text>
</comment>
<dbReference type="PROSITE" id="PS00216">
    <property type="entry name" value="SUGAR_TRANSPORT_1"/>
    <property type="match status" value="1"/>
</dbReference>
<evidence type="ECO:0000256" key="6">
    <source>
        <dbReference type="ARBA" id="ARBA00023136"/>
    </source>
</evidence>
<dbReference type="Pfam" id="PF07690">
    <property type="entry name" value="MFS_1"/>
    <property type="match status" value="1"/>
</dbReference>
<dbReference type="PRINTS" id="PR01035">
    <property type="entry name" value="TCRTETA"/>
</dbReference>
<feature type="transmembrane region" description="Helical" evidence="7">
    <location>
        <begin position="348"/>
        <end position="365"/>
    </location>
</feature>
<evidence type="ECO:0000313" key="8">
    <source>
        <dbReference type="EMBL" id="PKK17591.1"/>
    </source>
</evidence>
<sequence length="379" mass="41079">MRSHTLRENTMRQGIGEPSVYHAVVVIFLEFFAWGLLTTPMLTVLHQTFPQHTFLMNGLIHGVKGLLSFLSAPLIGALSDVWGRKSFLLLTVFFTCAPIPLMKISPWWYFAVISMSGVFAVTFSVIFAYVADITQEHERSTAYGLVSATFAASLVTSPAIGAYLSQAYGDTLVVVLASGVALLDIGFILLAVPESLPEEMRPVSWGAPISWEQADPFASLRKVGQDSTVLLICITVFLSYLPEAGQYSSFFLYLRQGAVAAMSSITFPAISAMVSRNADPDQQGVVQGMITGIRGLCNGLGPALYGFVFYLFHVELNEMAEVETLGKASRPNMANPTDESSIIPGPPFLFGACSVLLSLLVALFIPEHSLALRPGAHKK</sequence>
<feature type="transmembrane region" description="Helical" evidence="7">
    <location>
        <begin position="108"/>
        <end position="130"/>
    </location>
</feature>
<keyword evidence="4 7" id="KW-0812">Transmembrane</keyword>
<keyword evidence="5 7" id="KW-1133">Transmembrane helix</keyword>
<dbReference type="PANTHER" id="PTHR23504">
    <property type="entry name" value="MAJOR FACILITATOR SUPERFAMILY DOMAIN-CONTAINING PROTEIN 10"/>
    <property type="match status" value="1"/>
</dbReference>
<feature type="transmembrane region" description="Helical" evidence="7">
    <location>
        <begin position="223"/>
        <end position="241"/>
    </location>
</feature>
<feature type="transmembrane region" description="Helical" evidence="7">
    <location>
        <begin position="253"/>
        <end position="274"/>
    </location>
</feature>
<dbReference type="Proteomes" id="UP000053872">
    <property type="component" value="Unassembled WGS sequence"/>
</dbReference>
<comment type="subcellular location">
    <subcellularLocation>
        <location evidence="1">Membrane</location>
        <topology evidence="1">Multi-pass membrane protein</topology>
    </subcellularLocation>
</comment>
<feature type="transmembrane region" description="Helical" evidence="7">
    <location>
        <begin position="54"/>
        <end position="75"/>
    </location>
</feature>
<organism evidence="8 9">
    <name type="scientific">Columba livia</name>
    <name type="common">Rock dove</name>
    <dbReference type="NCBI Taxonomy" id="8932"/>
    <lineage>
        <taxon>Eukaryota</taxon>
        <taxon>Metazoa</taxon>
        <taxon>Chordata</taxon>
        <taxon>Craniata</taxon>
        <taxon>Vertebrata</taxon>
        <taxon>Euteleostomi</taxon>
        <taxon>Archelosauria</taxon>
        <taxon>Archosauria</taxon>
        <taxon>Dinosauria</taxon>
        <taxon>Saurischia</taxon>
        <taxon>Theropoda</taxon>
        <taxon>Coelurosauria</taxon>
        <taxon>Aves</taxon>
        <taxon>Neognathae</taxon>
        <taxon>Neoaves</taxon>
        <taxon>Columbimorphae</taxon>
        <taxon>Columbiformes</taxon>
        <taxon>Columbidae</taxon>
        <taxon>Columba</taxon>
    </lineage>
</organism>
<evidence type="ECO:0000256" key="2">
    <source>
        <dbReference type="ARBA" id="ARBA00008335"/>
    </source>
</evidence>
<feature type="transmembrane region" description="Helical" evidence="7">
    <location>
        <begin position="87"/>
        <end position="102"/>
    </location>
</feature>
<dbReference type="PANTHER" id="PTHR23504:SF34">
    <property type="entry name" value="MAJOR FACILITATOR SUPERFAMILY (MFS) PROFILE DOMAIN-CONTAINING PROTEIN"/>
    <property type="match status" value="1"/>
</dbReference>
<evidence type="ECO:0000256" key="7">
    <source>
        <dbReference type="SAM" id="Phobius"/>
    </source>
</evidence>
<dbReference type="AlphaFoldDB" id="A0A2I0LJH5"/>
<evidence type="ECO:0000256" key="3">
    <source>
        <dbReference type="ARBA" id="ARBA00022448"/>
    </source>
</evidence>
<evidence type="ECO:0000313" key="9">
    <source>
        <dbReference type="Proteomes" id="UP000053872"/>
    </source>
</evidence>
<dbReference type="Gene3D" id="1.20.1250.20">
    <property type="entry name" value="MFS general substrate transporter like domains"/>
    <property type="match status" value="1"/>
</dbReference>
<gene>
    <name evidence="8" type="ORF">A306_00014265</name>
</gene>
<dbReference type="CDD" id="cd17387">
    <property type="entry name" value="MFS_MFSD14"/>
    <property type="match status" value="1"/>
</dbReference>
<dbReference type="GO" id="GO:0022857">
    <property type="term" value="F:transmembrane transporter activity"/>
    <property type="evidence" value="ECO:0007669"/>
    <property type="project" value="InterPro"/>
</dbReference>
<evidence type="ECO:0000256" key="4">
    <source>
        <dbReference type="ARBA" id="ARBA00022692"/>
    </source>
</evidence>
<feature type="transmembrane region" description="Helical" evidence="7">
    <location>
        <begin position="20"/>
        <end position="42"/>
    </location>
</feature>
<dbReference type="InterPro" id="IPR005829">
    <property type="entry name" value="Sugar_transporter_CS"/>
</dbReference>
<keyword evidence="3" id="KW-0813">Transport</keyword>
<name>A0A2I0LJH5_COLLI</name>
<feature type="transmembrane region" description="Helical" evidence="7">
    <location>
        <begin position="142"/>
        <end position="165"/>
    </location>
</feature>
<dbReference type="InParanoid" id="A0A2I0LJH5"/>
<evidence type="ECO:0000256" key="5">
    <source>
        <dbReference type="ARBA" id="ARBA00022989"/>
    </source>
</evidence>
<feature type="transmembrane region" description="Helical" evidence="7">
    <location>
        <begin position="295"/>
        <end position="312"/>
    </location>
</feature>
<protein>
    <submittedName>
        <fullName evidence="8">Hippocampus abundant transcript-like protein 1</fullName>
    </submittedName>
</protein>
<dbReference type="InterPro" id="IPR011701">
    <property type="entry name" value="MFS"/>
</dbReference>
<accession>A0A2I0LJH5</accession>
<keyword evidence="6 7" id="KW-0472">Membrane</keyword>
<feature type="transmembrane region" description="Helical" evidence="7">
    <location>
        <begin position="171"/>
        <end position="192"/>
    </location>
</feature>